<gene>
    <name evidence="2" type="ORF">RHGRI_019873</name>
</gene>
<name>A0AAV6JEC2_9ERIC</name>
<protein>
    <submittedName>
        <fullName evidence="2">Uncharacterized protein</fullName>
    </submittedName>
</protein>
<dbReference type="AlphaFoldDB" id="A0AAV6JEC2"/>
<evidence type="ECO:0000313" key="3">
    <source>
        <dbReference type="Proteomes" id="UP000823749"/>
    </source>
</evidence>
<keyword evidence="3" id="KW-1185">Reference proteome</keyword>
<evidence type="ECO:0000313" key="2">
    <source>
        <dbReference type="EMBL" id="KAG5539472.1"/>
    </source>
</evidence>
<sequence length="107" mass="11414">MGGYLRSMSSSPVISVDITAPSGLAGLIWKFRGMRAASCPSVWGFLAKHPPSPSCTLLTAVLRRSLVLCKLCCSVFRGMDPFGGNTVDQPKANLNSPQAKDGEEKSR</sequence>
<feature type="region of interest" description="Disordered" evidence="1">
    <location>
        <begin position="84"/>
        <end position="107"/>
    </location>
</feature>
<dbReference type="Proteomes" id="UP000823749">
    <property type="component" value="Chromosome 7"/>
</dbReference>
<feature type="compositionally biased region" description="Polar residues" evidence="1">
    <location>
        <begin position="86"/>
        <end position="98"/>
    </location>
</feature>
<organism evidence="2 3">
    <name type="scientific">Rhododendron griersonianum</name>
    <dbReference type="NCBI Taxonomy" id="479676"/>
    <lineage>
        <taxon>Eukaryota</taxon>
        <taxon>Viridiplantae</taxon>
        <taxon>Streptophyta</taxon>
        <taxon>Embryophyta</taxon>
        <taxon>Tracheophyta</taxon>
        <taxon>Spermatophyta</taxon>
        <taxon>Magnoliopsida</taxon>
        <taxon>eudicotyledons</taxon>
        <taxon>Gunneridae</taxon>
        <taxon>Pentapetalae</taxon>
        <taxon>asterids</taxon>
        <taxon>Ericales</taxon>
        <taxon>Ericaceae</taxon>
        <taxon>Ericoideae</taxon>
        <taxon>Rhodoreae</taxon>
        <taxon>Rhododendron</taxon>
    </lineage>
</organism>
<evidence type="ECO:0000256" key="1">
    <source>
        <dbReference type="SAM" id="MobiDB-lite"/>
    </source>
</evidence>
<dbReference type="EMBL" id="JACTNZ010000007">
    <property type="protein sequence ID" value="KAG5539472.1"/>
    <property type="molecule type" value="Genomic_DNA"/>
</dbReference>
<accession>A0AAV6JEC2</accession>
<proteinExistence type="predicted"/>
<reference evidence="2" key="1">
    <citation type="submission" date="2020-08" db="EMBL/GenBank/DDBJ databases">
        <title>Plant Genome Project.</title>
        <authorList>
            <person name="Zhang R.-G."/>
        </authorList>
    </citation>
    <scope>NUCLEOTIDE SEQUENCE</scope>
    <source>
        <strain evidence="2">WSP0</strain>
        <tissue evidence="2">Leaf</tissue>
    </source>
</reference>
<comment type="caution">
    <text evidence="2">The sequence shown here is derived from an EMBL/GenBank/DDBJ whole genome shotgun (WGS) entry which is preliminary data.</text>
</comment>